<organism evidence="3 4">
    <name type="scientific">Clostridium frigidicarnis</name>
    <dbReference type="NCBI Taxonomy" id="84698"/>
    <lineage>
        <taxon>Bacteria</taxon>
        <taxon>Bacillati</taxon>
        <taxon>Bacillota</taxon>
        <taxon>Clostridia</taxon>
        <taxon>Eubacteriales</taxon>
        <taxon>Clostridiaceae</taxon>
        <taxon>Clostridium</taxon>
    </lineage>
</organism>
<gene>
    <name evidence="3" type="ORF">SAMN04488528_100631</name>
</gene>
<proteinExistence type="predicted"/>
<evidence type="ECO:0000256" key="2">
    <source>
        <dbReference type="ARBA" id="ARBA00023121"/>
    </source>
</evidence>
<dbReference type="SUPFAM" id="SSF82549">
    <property type="entry name" value="DAK1/DegV-like"/>
    <property type="match status" value="1"/>
</dbReference>
<dbReference type="Gene3D" id="2.20.28.50">
    <property type="entry name" value="degv family protein"/>
    <property type="match status" value="1"/>
</dbReference>
<keyword evidence="2" id="KW-0446">Lipid-binding</keyword>
<dbReference type="InterPro" id="IPR043168">
    <property type="entry name" value="DegV_C"/>
</dbReference>
<dbReference type="STRING" id="84698.SAMN04488528_100631"/>
<dbReference type="NCBIfam" id="TIGR00762">
    <property type="entry name" value="DegV"/>
    <property type="match status" value="1"/>
</dbReference>
<evidence type="ECO:0000313" key="4">
    <source>
        <dbReference type="Proteomes" id="UP000198619"/>
    </source>
</evidence>
<keyword evidence="4" id="KW-1185">Reference proteome</keyword>
<dbReference type="Gene3D" id="3.30.1180.10">
    <property type="match status" value="1"/>
</dbReference>
<dbReference type="Pfam" id="PF02645">
    <property type="entry name" value="DegV"/>
    <property type="match status" value="1"/>
</dbReference>
<dbReference type="InterPro" id="IPR050270">
    <property type="entry name" value="DegV_domain_contain"/>
</dbReference>
<dbReference type="OrthoDB" id="9780660at2"/>
<dbReference type="EMBL" id="FOKI01000006">
    <property type="protein sequence ID" value="SFA91691.1"/>
    <property type="molecule type" value="Genomic_DNA"/>
</dbReference>
<dbReference type="Gene3D" id="3.40.50.10440">
    <property type="entry name" value="Dihydroxyacetone kinase, domain 1"/>
    <property type="match status" value="1"/>
</dbReference>
<comment type="function">
    <text evidence="1">May bind long-chain fatty acids, such as palmitate, and may play a role in lipid transport or fatty acid metabolism.</text>
</comment>
<accession>A0A1I0WST1</accession>
<sequence>MKVEIIIDSSCDLPREYLLENHVKTISYKYEIDGVEYTDDFGKTLSHEKFYNLIKEGKMPRTSQINQYRYSQVFRDIIKEGKELIYICLSSGLSGSYNNAVMAKNEILEEFPNAKIAVVDSKGASLGEGLLGYYAIEMKKSEKTFEEIVRWLEENKNRLNYWFVVDDLNHLKRGGRISSTAATIGTLFSIKPILHVNIDGELKNVDKVKGRKKSLKVLKDKLIERIENPENQVIGIAHSDDLEGALYLKDLVSSEIKVKDFIISNIGSTIGTHVGNGTVTLFFLGKEKNL</sequence>
<dbReference type="PROSITE" id="PS51482">
    <property type="entry name" value="DEGV"/>
    <property type="match status" value="1"/>
</dbReference>
<evidence type="ECO:0000256" key="1">
    <source>
        <dbReference type="ARBA" id="ARBA00003238"/>
    </source>
</evidence>
<name>A0A1I0WST1_9CLOT</name>
<dbReference type="InterPro" id="IPR003797">
    <property type="entry name" value="DegV"/>
</dbReference>
<reference evidence="3 4" key="1">
    <citation type="submission" date="2016-10" db="EMBL/GenBank/DDBJ databases">
        <authorList>
            <person name="de Groot N.N."/>
        </authorList>
    </citation>
    <scope>NUCLEOTIDE SEQUENCE [LARGE SCALE GENOMIC DNA]</scope>
    <source>
        <strain evidence="3 4">DSM 12271</strain>
    </source>
</reference>
<dbReference type="AlphaFoldDB" id="A0A1I0WST1"/>
<protein>
    <submittedName>
        <fullName evidence="3">EDD domain protein, DegV family</fullName>
    </submittedName>
</protein>
<dbReference type="RefSeq" id="WP_090039405.1">
    <property type="nucleotide sequence ID" value="NZ_FOKI01000006.1"/>
</dbReference>
<dbReference type="PANTHER" id="PTHR33434">
    <property type="entry name" value="DEGV DOMAIN-CONTAINING PROTEIN DR_1986-RELATED"/>
    <property type="match status" value="1"/>
</dbReference>
<dbReference type="GO" id="GO:0008289">
    <property type="term" value="F:lipid binding"/>
    <property type="evidence" value="ECO:0007669"/>
    <property type="project" value="UniProtKB-KW"/>
</dbReference>
<dbReference type="Proteomes" id="UP000198619">
    <property type="component" value="Unassembled WGS sequence"/>
</dbReference>
<dbReference type="PANTHER" id="PTHR33434:SF3">
    <property type="entry name" value="DEGV DOMAIN-CONTAINING PROTEIN YITS"/>
    <property type="match status" value="1"/>
</dbReference>
<evidence type="ECO:0000313" key="3">
    <source>
        <dbReference type="EMBL" id="SFA91691.1"/>
    </source>
</evidence>